<dbReference type="VEuPathDB" id="MicrosporidiaDB:HERIO_140"/>
<accession>A0A1X0QK42</accession>
<reference evidence="1 2" key="1">
    <citation type="journal article" date="2017" name="Environ. Microbiol.">
        <title>Decay of the glycolytic pathway and adaptation to intranuclear parasitism within Enterocytozoonidae microsporidia.</title>
        <authorList>
            <person name="Wiredu Boakye D."/>
            <person name="Jaroenlak P."/>
            <person name="Prachumwat A."/>
            <person name="Williams T.A."/>
            <person name="Bateman K.S."/>
            <person name="Itsathitphaisarn O."/>
            <person name="Sritunyalucksana K."/>
            <person name="Paszkiewicz K.H."/>
            <person name="Moore K.A."/>
            <person name="Stentiford G.D."/>
            <person name="Williams B.A."/>
        </authorList>
    </citation>
    <scope>NUCLEOTIDE SEQUENCE [LARGE SCALE GENOMIC DNA]</scope>
    <source>
        <strain evidence="2">canceri</strain>
    </source>
</reference>
<sequence>MEILKPFVKVVLSSEIDICNEITIYDTEFPNLNLNIDNSQYESREELSGLNLFSELNNSMNVETQLIYPENIEFDFINSTEIDHISEQQNSNILNNENQQNHMFQLREENKAKGKKTFQSKSDESKSIYKVEEVQNSQCYFKCLIRGSKIYRNDIIVSEHIKNFFICSEEKDENFKKSVCFFIEKLNMFNYILTKCNNDKNKSVVKVKNKKQHIIKPFPENERELFNDHVEILAFYCESLALYTYLPKGDFLLKKTRILTYIFKKAKFLDINLFKILNDNNKNNEIFRKNNTRLIFIKFLDRFIGDVLKLDLTSFYLTLSRYIISNINKKGIENLPDSLIIIIEEINEKISEKYKKINLNLNRKKLLYKKFYDAAIDLFYPIENDFIDKCGCLNKS</sequence>
<dbReference type="Proteomes" id="UP000192501">
    <property type="component" value="Unassembled WGS sequence"/>
</dbReference>
<name>A0A1X0QK42_9MICR</name>
<dbReference type="EMBL" id="LTAI01000063">
    <property type="protein sequence ID" value="ORE00118.1"/>
    <property type="molecule type" value="Genomic_DNA"/>
</dbReference>
<dbReference type="VEuPathDB" id="MicrosporidiaDB:A0H76_2244"/>
<dbReference type="AlphaFoldDB" id="A0A1X0QK42"/>
<protein>
    <submittedName>
        <fullName evidence="1">Uncharacterized protein</fullName>
    </submittedName>
</protein>
<organism evidence="1 2">
    <name type="scientific">Hepatospora eriocheir</name>
    <dbReference type="NCBI Taxonomy" id="1081669"/>
    <lineage>
        <taxon>Eukaryota</taxon>
        <taxon>Fungi</taxon>
        <taxon>Fungi incertae sedis</taxon>
        <taxon>Microsporidia</taxon>
        <taxon>Hepatosporidae</taxon>
        <taxon>Hepatospora</taxon>
    </lineage>
</organism>
<gene>
    <name evidence="1" type="ORF">A0H76_2244</name>
</gene>
<evidence type="ECO:0000313" key="2">
    <source>
        <dbReference type="Proteomes" id="UP000192501"/>
    </source>
</evidence>
<proteinExistence type="predicted"/>
<comment type="caution">
    <text evidence="1">The sequence shown here is derived from an EMBL/GenBank/DDBJ whole genome shotgun (WGS) entry which is preliminary data.</text>
</comment>
<evidence type="ECO:0000313" key="1">
    <source>
        <dbReference type="EMBL" id="ORE00118.1"/>
    </source>
</evidence>